<dbReference type="PROSITE" id="PS50949">
    <property type="entry name" value="HTH_GNTR"/>
    <property type="match status" value="1"/>
</dbReference>
<dbReference type="Gene3D" id="1.20.120.530">
    <property type="entry name" value="GntR ligand-binding domain-like"/>
    <property type="match status" value="1"/>
</dbReference>
<reference evidence="5 6" key="1">
    <citation type="submission" date="2018-03" db="EMBL/GenBank/DDBJ databases">
        <title>Cereibacter changlensis.</title>
        <authorList>
            <person name="Meyer T.E."/>
            <person name="Miller S."/>
            <person name="Lodha T."/>
            <person name="Gandham S."/>
            <person name="Chintalapati S."/>
            <person name="Chintalapati V.R."/>
        </authorList>
    </citation>
    <scope>NUCLEOTIDE SEQUENCE [LARGE SCALE GENOMIC DNA]</scope>
    <source>
        <strain evidence="5 6">JA139</strain>
    </source>
</reference>
<evidence type="ECO:0000313" key="5">
    <source>
        <dbReference type="EMBL" id="PTE22032.1"/>
    </source>
</evidence>
<dbReference type="GO" id="GO:0003700">
    <property type="term" value="F:DNA-binding transcription factor activity"/>
    <property type="evidence" value="ECO:0007669"/>
    <property type="project" value="InterPro"/>
</dbReference>
<dbReference type="Pfam" id="PF07729">
    <property type="entry name" value="FCD"/>
    <property type="match status" value="1"/>
</dbReference>
<dbReference type="InterPro" id="IPR008920">
    <property type="entry name" value="TF_FadR/GntR_C"/>
</dbReference>
<dbReference type="InterPro" id="IPR000485">
    <property type="entry name" value="AsnC-type_HTH_dom"/>
</dbReference>
<dbReference type="InterPro" id="IPR000524">
    <property type="entry name" value="Tscrpt_reg_HTH_GntR"/>
</dbReference>
<proteinExistence type="predicted"/>
<dbReference type="Gene3D" id="1.10.10.10">
    <property type="entry name" value="Winged helix-like DNA-binding domain superfamily/Winged helix DNA-binding domain"/>
    <property type="match status" value="1"/>
</dbReference>
<dbReference type="SMART" id="SM00345">
    <property type="entry name" value="HTH_GNTR"/>
    <property type="match status" value="1"/>
</dbReference>
<comment type="caution">
    <text evidence="5">The sequence shown here is derived from an EMBL/GenBank/DDBJ whole genome shotgun (WGS) entry which is preliminary data.</text>
</comment>
<dbReference type="CDD" id="cd07377">
    <property type="entry name" value="WHTH_GntR"/>
    <property type="match status" value="1"/>
</dbReference>
<dbReference type="GO" id="GO:0043565">
    <property type="term" value="F:sequence-specific DNA binding"/>
    <property type="evidence" value="ECO:0007669"/>
    <property type="project" value="InterPro"/>
</dbReference>
<keyword evidence="3" id="KW-0804">Transcription</keyword>
<keyword evidence="2" id="KW-0238">DNA-binding</keyword>
<dbReference type="Proteomes" id="UP000241010">
    <property type="component" value="Unassembled WGS sequence"/>
</dbReference>
<dbReference type="PANTHER" id="PTHR43537:SF49">
    <property type="entry name" value="TRANSCRIPTIONAL REGULATORY PROTEIN"/>
    <property type="match status" value="1"/>
</dbReference>
<dbReference type="SMART" id="SM00895">
    <property type="entry name" value="FCD"/>
    <property type="match status" value="1"/>
</dbReference>
<dbReference type="InterPro" id="IPR036388">
    <property type="entry name" value="WH-like_DNA-bd_sf"/>
</dbReference>
<keyword evidence="1" id="KW-0805">Transcription regulation</keyword>
<dbReference type="PRINTS" id="PR00033">
    <property type="entry name" value="HTHASNC"/>
</dbReference>
<dbReference type="AlphaFoldDB" id="A0A2T4JVT3"/>
<accession>A0A2T4JVT3</accession>
<evidence type="ECO:0000313" key="6">
    <source>
        <dbReference type="Proteomes" id="UP000241010"/>
    </source>
</evidence>
<evidence type="ECO:0000256" key="3">
    <source>
        <dbReference type="ARBA" id="ARBA00023163"/>
    </source>
</evidence>
<name>A0A2T4JVT3_9RHOB</name>
<dbReference type="SUPFAM" id="SSF46785">
    <property type="entry name" value="Winged helix' DNA-binding domain"/>
    <property type="match status" value="1"/>
</dbReference>
<evidence type="ECO:0000259" key="4">
    <source>
        <dbReference type="PROSITE" id="PS50949"/>
    </source>
</evidence>
<dbReference type="PRINTS" id="PR00035">
    <property type="entry name" value="HTHGNTR"/>
</dbReference>
<gene>
    <name evidence="5" type="ORF">C5F48_09170</name>
</gene>
<dbReference type="SUPFAM" id="SSF48008">
    <property type="entry name" value="GntR ligand-binding domain-like"/>
    <property type="match status" value="1"/>
</dbReference>
<dbReference type="Pfam" id="PF00392">
    <property type="entry name" value="GntR"/>
    <property type="match status" value="1"/>
</dbReference>
<evidence type="ECO:0000256" key="1">
    <source>
        <dbReference type="ARBA" id="ARBA00023015"/>
    </source>
</evidence>
<sequence length="221" mass="24111">MTEDSEGPQGQSAYRRLLADIKSGQLLPGSRLRETELAERFGISRTPVREAIRQLEADGLVTHQARQGATIRNLDYAEVIELYEMRSVLEGTASRLAARMAQRVEVVELTELNDALAASAPGAAAQELNRQFHRTLLDAARNRFLVKTMSALQKTLLILGPTTLADPTRPEAAAAEHAAVIRAIAAHDGDAAEAAMRAHVEAALNARIRAMRGREIPMEDE</sequence>
<protein>
    <submittedName>
        <fullName evidence="5">GntR family transcriptional regulator</fullName>
    </submittedName>
</protein>
<feature type="domain" description="HTH gntR-type" evidence="4">
    <location>
        <begin position="7"/>
        <end position="74"/>
    </location>
</feature>
<dbReference type="PANTHER" id="PTHR43537">
    <property type="entry name" value="TRANSCRIPTIONAL REGULATOR, GNTR FAMILY"/>
    <property type="match status" value="1"/>
</dbReference>
<dbReference type="InterPro" id="IPR036390">
    <property type="entry name" value="WH_DNA-bd_sf"/>
</dbReference>
<dbReference type="OrthoDB" id="8114900at2"/>
<keyword evidence="6" id="KW-1185">Reference proteome</keyword>
<organism evidence="5 6">
    <name type="scientific">Cereibacter changlensis JA139</name>
    <dbReference type="NCBI Taxonomy" id="1188249"/>
    <lineage>
        <taxon>Bacteria</taxon>
        <taxon>Pseudomonadati</taxon>
        <taxon>Pseudomonadota</taxon>
        <taxon>Alphaproteobacteria</taxon>
        <taxon>Rhodobacterales</taxon>
        <taxon>Paracoccaceae</taxon>
        <taxon>Cereibacter</taxon>
    </lineage>
</organism>
<evidence type="ECO:0000256" key="2">
    <source>
        <dbReference type="ARBA" id="ARBA00023125"/>
    </source>
</evidence>
<dbReference type="InterPro" id="IPR011711">
    <property type="entry name" value="GntR_C"/>
</dbReference>
<dbReference type="RefSeq" id="WP_107663607.1">
    <property type="nucleotide sequence ID" value="NZ_PZKG01000031.1"/>
</dbReference>
<dbReference type="EMBL" id="PZKG01000031">
    <property type="protein sequence ID" value="PTE22032.1"/>
    <property type="molecule type" value="Genomic_DNA"/>
</dbReference>